<proteinExistence type="predicted"/>
<keyword evidence="1" id="KW-1133">Transmembrane helix</keyword>
<organism evidence="3 4">
    <name type="scientific">Lentinula aciculospora</name>
    <dbReference type="NCBI Taxonomy" id="153920"/>
    <lineage>
        <taxon>Eukaryota</taxon>
        <taxon>Fungi</taxon>
        <taxon>Dikarya</taxon>
        <taxon>Basidiomycota</taxon>
        <taxon>Agaricomycotina</taxon>
        <taxon>Agaricomycetes</taxon>
        <taxon>Agaricomycetidae</taxon>
        <taxon>Agaricales</taxon>
        <taxon>Marasmiineae</taxon>
        <taxon>Omphalotaceae</taxon>
        <taxon>Lentinula</taxon>
    </lineage>
</organism>
<sequence>MAVFTVRWKRLRLFRSPIAVFTEPGIWSLVTQVLVRTLSGSIVKICFVIRVWRFSHHNKVVTTVLVRVSPLQILTITLLQLIGSASAHDTRLLTHPSNQAFVIEAYQVRDILDIANLKVIGSTALVSGSLADFLIAVTLCYYLQKLRTGYKEPDSLLNSLVQYAMNTGALTRLTFQYMGVYFVLSKMFAVSLMCALRTRKRVTGEVGDVFTQTQGVTTNIDRRVEPYLLRAQAIQVGEDTSVELEIWDTGNQLHGVRNELVGFPTALNRIFHTASLIHNQNFRMSLQRGGKFEKYGSHASGP</sequence>
<dbReference type="AlphaFoldDB" id="A0A9W9DKL4"/>
<feature type="transmembrane region" description="Helical" evidence="1">
    <location>
        <begin position="179"/>
        <end position="196"/>
    </location>
</feature>
<protein>
    <recommendedName>
        <fullName evidence="2">DUF6534 domain-containing protein</fullName>
    </recommendedName>
</protein>
<accession>A0A9W9DKL4</accession>
<dbReference type="InterPro" id="IPR045339">
    <property type="entry name" value="DUF6534"/>
</dbReference>
<keyword evidence="4" id="KW-1185">Reference proteome</keyword>
<name>A0A9W9DKL4_9AGAR</name>
<evidence type="ECO:0000313" key="3">
    <source>
        <dbReference type="EMBL" id="KAJ4474949.1"/>
    </source>
</evidence>
<keyword evidence="1" id="KW-0472">Membrane</keyword>
<gene>
    <name evidence="3" type="ORF">J3R30DRAFT_3406123</name>
</gene>
<dbReference type="Proteomes" id="UP001150266">
    <property type="component" value="Unassembled WGS sequence"/>
</dbReference>
<reference evidence="3" key="1">
    <citation type="submission" date="2022-08" db="EMBL/GenBank/DDBJ databases">
        <title>A Global Phylogenomic Analysis of the Shiitake Genus Lentinula.</title>
        <authorList>
            <consortium name="DOE Joint Genome Institute"/>
            <person name="Sierra-Patev S."/>
            <person name="Min B."/>
            <person name="Naranjo-Ortiz M."/>
            <person name="Looney B."/>
            <person name="Konkel Z."/>
            <person name="Slot J.C."/>
            <person name="Sakamoto Y."/>
            <person name="Steenwyk J.L."/>
            <person name="Rokas A."/>
            <person name="Carro J."/>
            <person name="Camarero S."/>
            <person name="Ferreira P."/>
            <person name="Molpeceres G."/>
            <person name="Ruiz-Duenas F.J."/>
            <person name="Serrano A."/>
            <person name="Henrissat B."/>
            <person name="Drula E."/>
            <person name="Hughes K.W."/>
            <person name="Mata J.L."/>
            <person name="Ishikawa N.K."/>
            <person name="Vargas-Isla R."/>
            <person name="Ushijima S."/>
            <person name="Smith C.A."/>
            <person name="Ahrendt S."/>
            <person name="Andreopoulos W."/>
            <person name="He G."/>
            <person name="Labutti K."/>
            <person name="Lipzen A."/>
            <person name="Ng V."/>
            <person name="Riley R."/>
            <person name="Sandor L."/>
            <person name="Barry K."/>
            <person name="Martinez A.T."/>
            <person name="Xiao Y."/>
            <person name="Gibbons J.G."/>
            <person name="Terashima K."/>
            <person name="Grigoriev I.V."/>
            <person name="Hibbett D.S."/>
        </authorList>
    </citation>
    <scope>NUCLEOTIDE SEQUENCE</scope>
    <source>
        <strain evidence="3">JLM2183</strain>
    </source>
</reference>
<dbReference type="OrthoDB" id="3190888at2759"/>
<feature type="transmembrane region" description="Helical" evidence="1">
    <location>
        <begin position="119"/>
        <end position="143"/>
    </location>
</feature>
<dbReference type="EMBL" id="JAOTPV010000015">
    <property type="protein sequence ID" value="KAJ4474949.1"/>
    <property type="molecule type" value="Genomic_DNA"/>
</dbReference>
<comment type="caution">
    <text evidence="3">The sequence shown here is derived from an EMBL/GenBank/DDBJ whole genome shotgun (WGS) entry which is preliminary data.</text>
</comment>
<evidence type="ECO:0000259" key="2">
    <source>
        <dbReference type="Pfam" id="PF20152"/>
    </source>
</evidence>
<dbReference type="Pfam" id="PF20152">
    <property type="entry name" value="DUF6534"/>
    <property type="match status" value="1"/>
</dbReference>
<keyword evidence="1" id="KW-0812">Transmembrane</keyword>
<evidence type="ECO:0000256" key="1">
    <source>
        <dbReference type="SAM" id="Phobius"/>
    </source>
</evidence>
<evidence type="ECO:0000313" key="4">
    <source>
        <dbReference type="Proteomes" id="UP001150266"/>
    </source>
</evidence>
<feature type="domain" description="DUF6534" evidence="2">
    <location>
        <begin position="130"/>
        <end position="201"/>
    </location>
</feature>